<dbReference type="OrthoDB" id="165498at2759"/>
<name>A0A7R8ZIT1_9CRUS</name>
<protein>
    <submittedName>
        <fullName evidence="1">Uncharacterized protein</fullName>
    </submittedName>
</protein>
<sequence length="390" mass="44101">MLVVRSVAASSLPVRSEDLSCMVLMKKPEPRDQVEYKQRQEHVDRPGITCQEWVGLTCERKKDGDVETYVKEGRMAMWRLISKTYIQWMCEAAPEAHEDPSTLCAKVALTQRPTDALWLPEYGDEGRILADLATTRQRSPCVWMWKDSRLFFLRGRAWTEMCVGLVRQSPRSAQPVCPPLGEEGSPDDEVRKKVHDRSDRKFPGVALCVQEERGDNGDGLWWALQMDTKRERYRSSAERKRGGAARLVVPNQWVSFRSSAEREAITCICAVGVMHHHLTLPHPSPDDALDHMETPVFRVEVSRGWNSRLGFSLMWDPLISRTVVKVVHPDTPAAKLGKLAAGDAILQVNDHDVTTLPTPEVIDILRKSKGKICLIVERRPMPPQTALAIP</sequence>
<gene>
    <name evidence="1" type="ORF">CTOB1V02_LOCUS946</name>
</gene>
<dbReference type="InterPro" id="IPR036034">
    <property type="entry name" value="PDZ_sf"/>
</dbReference>
<evidence type="ECO:0000313" key="1">
    <source>
        <dbReference type="EMBL" id="CAD7222950.1"/>
    </source>
</evidence>
<dbReference type="SMART" id="SM00228">
    <property type="entry name" value="PDZ"/>
    <property type="match status" value="1"/>
</dbReference>
<dbReference type="Pfam" id="PF00595">
    <property type="entry name" value="PDZ"/>
    <property type="match status" value="1"/>
</dbReference>
<dbReference type="PANTHER" id="PTHR19964:SF92">
    <property type="entry name" value="PATJ HOMOLOG"/>
    <property type="match status" value="1"/>
</dbReference>
<proteinExistence type="predicted"/>
<accession>A0A7R8ZIT1</accession>
<dbReference type="InterPro" id="IPR051342">
    <property type="entry name" value="PDZ_scaffold"/>
</dbReference>
<reference evidence="1" key="1">
    <citation type="submission" date="2020-11" db="EMBL/GenBank/DDBJ databases">
        <authorList>
            <person name="Tran Van P."/>
        </authorList>
    </citation>
    <scope>NUCLEOTIDE SEQUENCE</scope>
</reference>
<organism evidence="1">
    <name type="scientific">Cyprideis torosa</name>
    <dbReference type="NCBI Taxonomy" id="163714"/>
    <lineage>
        <taxon>Eukaryota</taxon>
        <taxon>Metazoa</taxon>
        <taxon>Ecdysozoa</taxon>
        <taxon>Arthropoda</taxon>
        <taxon>Crustacea</taxon>
        <taxon>Oligostraca</taxon>
        <taxon>Ostracoda</taxon>
        <taxon>Podocopa</taxon>
        <taxon>Podocopida</taxon>
        <taxon>Cytherocopina</taxon>
        <taxon>Cytheroidea</taxon>
        <taxon>Cytherideidae</taxon>
        <taxon>Cyprideis</taxon>
    </lineage>
</organism>
<dbReference type="Gene3D" id="2.30.42.10">
    <property type="match status" value="1"/>
</dbReference>
<dbReference type="PANTHER" id="PTHR19964">
    <property type="entry name" value="MULTIPLE PDZ DOMAIN PROTEIN"/>
    <property type="match status" value="1"/>
</dbReference>
<dbReference type="AlphaFoldDB" id="A0A7R8ZIT1"/>
<dbReference type="PROSITE" id="PS50106">
    <property type="entry name" value="PDZ"/>
    <property type="match status" value="1"/>
</dbReference>
<dbReference type="InterPro" id="IPR001478">
    <property type="entry name" value="PDZ"/>
</dbReference>
<dbReference type="SUPFAM" id="SSF50156">
    <property type="entry name" value="PDZ domain-like"/>
    <property type="match status" value="1"/>
</dbReference>
<dbReference type="EMBL" id="OB660126">
    <property type="protein sequence ID" value="CAD7222950.1"/>
    <property type="molecule type" value="Genomic_DNA"/>
</dbReference>